<evidence type="ECO:0000313" key="3">
    <source>
        <dbReference type="Proteomes" id="UP000007241"/>
    </source>
</evidence>
<evidence type="ECO:0000313" key="2">
    <source>
        <dbReference type="EMBL" id="EGF77991.1"/>
    </source>
</evidence>
<feature type="transmembrane region" description="Helical" evidence="1">
    <location>
        <begin position="21"/>
        <end position="48"/>
    </location>
</feature>
<gene>
    <name evidence="2" type="ORF">BATDEDRAFT_91210</name>
</gene>
<proteinExistence type="predicted"/>
<accession>F4PA82</accession>
<dbReference type="Proteomes" id="UP000007241">
    <property type="component" value="Unassembled WGS sequence"/>
</dbReference>
<dbReference type="PANTHER" id="PTHR34144:SF5">
    <property type="entry name" value="ALPHA-1,3-MANNOSYLTRANSFERASE CMT1"/>
    <property type="match status" value="1"/>
</dbReference>
<name>F4PA82_BATDJ</name>
<dbReference type="OrthoDB" id="262547at2759"/>
<dbReference type="EMBL" id="GL882890">
    <property type="protein sequence ID" value="EGF77991.1"/>
    <property type="molecule type" value="Genomic_DNA"/>
</dbReference>
<sequence>MNSSKAAKPTQPKQIRCCNRGLKAIQVATASSILLVLVLWVGLFQFILPFIYNEDNLGTGEHYVSAVEQLTFREIHGLESASVNNSIASHSTPFQSMNATQQATYMDSILAALASDARQILNVKKLESAVCDSTPDSIALFLNHRYNMLLPSASYQSRHPTNAPNNSTGSYFVDHQRYFVALNFHNSQKTKKLLQLFQTLLDHLNIPSSIILSDEKSDYEHMNRIEVLAEYRNRALEPMFTQKLYYNHVIFINDVFHCLDDTLELMYQTHVQQADMTCGFDYWIRPDKFYDTWVARTLSGNMVREYFYQGSFAYDPASRSRYELGLPISAFSCWNGMTVLNSDPFYKHNVRFRRSDVDQGECSASECQLLAKDFWTNGFGKVLMVPQVRVVYDLWLHASVRAKRFELIQIGQNLGNNPKYMDLDGTANARRKRISLKMGLNEFGGRSLDLKWWNRMMWLGWTHEPAWVAGQVSEEVVWNYPGPEKVICFGLDGVNNPNADWENPVFETVEYKVGL</sequence>
<keyword evidence="1" id="KW-1133">Transmembrane helix</keyword>
<protein>
    <recommendedName>
        <fullName evidence="4">Alpha-1,3-mannosyltransferase CMT1</fullName>
    </recommendedName>
</protein>
<dbReference type="HOGENOM" id="CLU_528890_0_0_1"/>
<reference evidence="2 3" key="1">
    <citation type="submission" date="2009-12" db="EMBL/GenBank/DDBJ databases">
        <title>The draft genome of Batrachochytrium dendrobatidis.</title>
        <authorList>
            <consortium name="US DOE Joint Genome Institute (JGI-PGF)"/>
            <person name="Kuo A."/>
            <person name="Salamov A."/>
            <person name="Schmutz J."/>
            <person name="Lucas S."/>
            <person name="Pitluck S."/>
            <person name="Rosenblum E."/>
            <person name="Stajich J."/>
            <person name="Eisen M."/>
            <person name="Grigoriev I.V."/>
        </authorList>
    </citation>
    <scope>NUCLEOTIDE SEQUENCE [LARGE SCALE GENOMIC DNA]</scope>
    <source>
        <strain evidence="3">JAM81 / FGSC 10211</strain>
    </source>
</reference>
<dbReference type="AlphaFoldDB" id="F4PA82"/>
<organism evidence="2 3">
    <name type="scientific">Batrachochytrium dendrobatidis (strain JAM81 / FGSC 10211)</name>
    <name type="common">Frog chytrid fungus</name>
    <dbReference type="NCBI Taxonomy" id="684364"/>
    <lineage>
        <taxon>Eukaryota</taxon>
        <taxon>Fungi</taxon>
        <taxon>Fungi incertae sedis</taxon>
        <taxon>Chytridiomycota</taxon>
        <taxon>Chytridiomycota incertae sedis</taxon>
        <taxon>Chytridiomycetes</taxon>
        <taxon>Rhizophydiales</taxon>
        <taxon>Rhizophydiales incertae sedis</taxon>
        <taxon>Batrachochytrium</taxon>
    </lineage>
</organism>
<evidence type="ECO:0000256" key="1">
    <source>
        <dbReference type="SAM" id="Phobius"/>
    </source>
</evidence>
<evidence type="ECO:0008006" key="4">
    <source>
        <dbReference type="Google" id="ProtNLM"/>
    </source>
</evidence>
<dbReference type="OMA" id="PIWERMP"/>
<keyword evidence="3" id="KW-1185">Reference proteome</keyword>
<keyword evidence="1" id="KW-0472">Membrane</keyword>
<dbReference type="RefSeq" id="XP_006681538.1">
    <property type="nucleotide sequence ID" value="XM_006681475.1"/>
</dbReference>
<keyword evidence="1" id="KW-0812">Transmembrane</keyword>
<dbReference type="GeneID" id="18244178"/>
<dbReference type="Pfam" id="PF11735">
    <property type="entry name" value="CAP59_mtransfer"/>
    <property type="match status" value="1"/>
</dbReference>
<dbReference type="InParanoid" id="F4PA82"/>
<dbReference type="InterPro" id="IPR021047">
    <property type="entry name" value="Mannosyltransferase_CMT1"/>
</dbReference>
<dbReference type="PANTHER" id="PTHR34144">
    <property type="entry name" value="CHROMOSOME 8, WHOLE GENOME SHOTGUN SEQUENCE"/>
    <property type="match status" value="1"/>
</dbReference>